<reference evidence="1 2" key="1">
    <citation type="journal article" date="2020" name="BMC Genomics">
        <title>Intraspecific diversification of the crop wild relative Brassica cretica Lam. using demographic model selection.</title>
        <authorList>
            <person name="Kioukis A."/>
            <person name="Michalopoulou V.A."/>
            <person name="Briers L."/>
            <person name="Pirintsos S."/>
            <person name="Studholme D.J."/>
            <person name="Pavlidis P."/>
            <person name="Sarris P.F."/>
        </authorList>
    </citation>
    <scope>NUCLEOTIDE SEQUENCE [LARGE SCALE GENOMIC DNA]</scope>
    <source>
        <strain evidence="2">cv. PFS-1207/04</strain>
    </source>
</reference>
<keyword evidence="2" id="KW-1185">Reference proteome</keyword>
<dbReference type="EMBL" id="QGKV02000832">
    <property type="protein sequence ID" value="KAF3552329.1"/>
    <property type="molecule type" value="Genomic_DNA"/>
</dbReference>
<evidence type="ECO:0000313" key="1">
    <source>
        <dbReference type="EMBL" id="KAF3552329.1"/>
    </source>
</evidence>
<accession>A0ABQ7CL02</accession>
<organism evidence="1 2">
    <name type="scientific">Brassica cretica</name>
    <name type="common">Mustard</name>
    <dbReference type="NCBI Taxonomy" id="69181"/>
    <lineage>
        <taxon>Eukaryota</taxon>
        <taxon>Viridiplantae</taxon>
        <taxon>Streptophyta</taxon>
        <taxon>Embryophyta</taxon>
        <taxon>Tracheophyta</taxon>
        <taxon>Spermatophyta</taxon>
        <taxon>Magnoliopsida</taxon>
        <taxon>eudicotyledons</taxon>
        <taxon>Gunneridae</taxon>
        <taxon>Pentapetalae</taxon>
        <taxon>rosids</taxon>
        <taxon>malvids</taxon>
        <taxon>Brassicales</taxon>
        <taxon>Brassicaceae</taxon>
        <taxon>Brassiceae</taxon>
        <taxon>Brassica</taxon>
    </lineage>
</organism>
<name>A0ABQ7CL02_BRACR</name>
<evidence type="ECO:0000313" key="2">
    <source>
        <dbReference type="Proteomes" id="UP000266723"/>
    </source>
</evidence>
<sequence length="163" mass="17429">MKFNQMKIRSDGNQVNVAREKEREKQSGRLRVFPLLEARSWQEAKSNLVTVALGRGVNFVTLAGSSLSRQVALPDHGVGLDGQSCSCLIVGWPVGSFISNPGCWTVDRSCSCLIVGRLIDHISRTVRECYSSSILSNGGSGGSGPTTLLNMFPVAVSSLVTAS</sequence>
<comment type="caution">
    <text evidence="1">The sequence shown here is derived from an EMBL/GenBank/DDBJ whole genome shotgun (WGS) entry which is preliminary data.</text>
</comment>
<protein>
    <submittedName>
        <fullName evidence="1">Uncharacterized protein</fullName>
    </submittedName>
</protein>
<dbReference type="Proteomes" id="UP000266723">
    <property type="component" value="Unassembled WGS sequence"/>
</dbReference>
<gene>
    <name evidence="1" type="ORF">DY000_02002707</name>
</gene>
<proteinExistence type="predicted"/>